<evidence type="ECO:0000259" key="14">
    <source>
        <dbReference type="PROSITE" id="PS51192"/>
    </source>
</evidence>
<comment type="catalytic activity">
    <reaction evidence="12">
        <text>ATP + H2O + cellular proteinSide 1 = ADP + phosphate + cellular proteinSide 2.</text>
        <dbReference type="EC" id="7.4.2.8"/>
    </reaction>
</comment>
<evidence type="ECO:0000256" key="7">
    <source>
        <dbReference type="ARBA" id="ARBA00022840"/>
    </source>
</evidence>
<feature type="domain" description="Helicase ATP-binding" evidence="14">
    <location>
        <begin position="87"/>
        <end position="247"/>
    </location>
</feature>
<dbReference type="SMART" id="SM00957">
    <property type="entry name" value="SecA_DEAD"/>
    <property type="match status" value="1"/>
</dbReference>
<dbReference type="GO" id="GO:0017038">
    <property type="term" value="P:protein import"/>
    <property type="evidence" value="ECO:0007669"/>
    <property type="project" value="InterPro"/>
</dbReference>
<evidence type="ECO:0000256" key="6">
    <source>
        <dbReference type="ARBA" id="ARBA00022741"/>
    </source>
</evidence>
<keyword evidence="10 12" id="KW-0811">Translocation</keyword>
<dbReference type="SMART" id="SM00958">
    <property type="entry name" value="SecA_PP_bind"/>
    <property type="match status" value="1"/>
</dbReference>
<dbReference type="FunFam" id="3.40.50.300:FF:000429">
    <property type="entry name" value="Preprotein translocase subunit SecA"/>
    <property type="match status" value="1"/>
</dbReference>
<keyword evidence="8 12" id="KW-0653">Protein transport</keyword>
<evidence type="ECO:0000256" key="13">
    <source>
        <dbReference type="RuleBase" id="RU003874"/>
    </source>
</evidence>
<evidence type="ECO:0000256" key="10">
    <source>
        <dbReference type="ARBA" id="ARBA00023010"/>
    </source>
</evidence>
<dbReference type="InterPro" id="IPR036670">
    <property type="entry name" value="SecA_X-link_sf"/>
</dbReference>
<dbReference type="InterPro" id="IPR014018">
    <property type="entry name" value="SecA_motor_DEAD"/>
</dbReference>
<feature type="binding site" evidence="12">
    <location>
        <position position="85"/>
    </location>
    <ligand>
        <name>ATP</name>
        <dbReference type="ChEBI" id="CHEBI:30616"/>
    </ligand>
</feature>
<evidence type="ECO:0000256" key="3">
    <source>
        <dbReference type="ARBA" id="ARBA00022448"/>
    </source>
</evidence>
<dbReference type="Pfam" id="PF07517">
    <property type="entry name" value="SecA_DEAD"/>
    <property type="match status" value="1"/>
</dbReference>
<dbReference type="GO" id="GO:0008564">
    <property type="term" value="F:protein-exporting ATPase activity"/>
    <property type="evidence" value="ECO:0007669"/>
    <property type="project" value="UniProtKB-EC"/>
</dbReference>
<dbReference type="HAMAP" id="MF_01382">
    <property type="entry name" value="SecA"/>
    <property type="match status" value="1"/>
</dbReference>
<dbReference type="InterPro" id="IPR011115">
    <property type="entry name" value="SecA_DEAD"/>
</dbReference>
<evidence type="ECO:0000313" key="18">
    <source>
        <dbReference type="Proteomes" id="UP000053797"/>
    </source>
</evidence>
<dbReference type="GO" id="GO:0005829">
    <property type="term" value="C:cytosol"/>
    <property type="evidence" value="ECO:0007669"/>
    <property type="project" value="TreeGrafter"/>
</dbReference>
<protein>
    <recommendedName>
        <fullName evidence="12 13">Protein translocase subunit SecA</fullName>
        <ecNumber evidence="12">7.4.2.8</ecNumber>
    </recommendedName>
</protein>
<organism evidence="17 18">
    <name type="scientific">Exiguobacterium indicum</name>
    <dbReference type="NCBI Taxonomy" id="296995"/>
    <lineage>
        <taxon>Bacteria</taxon>
        <taxon>Bacillati</taxon>
        <taxon>Bacillota</taxon>
        <taxon>Bacilli</taxon>
        <taxon>Bacillales</taxon>
        <taxon>Bacillales Family XII. Incertae Sedis</taxon>
        <taxon>Exiguobacterium</taxon>
    </lineage>
</organism>
<feature type="domain" description="Helicase C-terminal" evidence="15">
    <location>
        <begin position="401"/>
        <end position="576"/>
    </location>
</feature>
<dbReference type="CDD" id="cd18803">
    <property type="entry name" value="SF2_C_secA"/>
    <property type="match status" value="1"/>
</dbReference>
<dbReference type="PROSITE" id="PS01312">
    <property type="entry name" value="SECA"/>
    <property type="match status" value="1"/>
</dbReference>
<dbReference type="Gene3D" id="3.90.1440.10">
    <property type="entry name" value="SecA, preprotein cross-linking domain"/>
    <property type="match status" value="1"/>
</dbReference>
<dbReference type="GO" id="GO:0005524">
    <property type="term" value="F:ATP binding"/>
    <property type="evidence" value="ECO:0007669"/>
    <property type="project" value="UniProtKB-UniRule"/>
</dbReference>
<evidence type="ECO:0000256" key="1">
    <source>
        <dbReference type="ARBA" id="ARBA00004170"/>
    </source>
</evidence>
<dbReference type="PROSITE" id="PS51192">
    <property type="entry name" value="HELICASE_ATP_BIND_1"/>
    <property type="match status" value="1"/>
</dbReference>
<feature type="binding site" evidence="12">
    <location>
        <begin position="103"/>
        <end position="107"/>
    </location>
    <ligand>
        <name>ATP</name>
        <dbReference type="ChEBI" id="CHEBI:30616"/>
    </ligand>
</feature>
<comment type="similarity">
    <text evidence="2 12 13">Belongs to the SecA family.</text>
</comment>
<dbReference type="InterPro" id="IPR036266">
    <property type="entry name" value="SecA_Wing/Scaffold_sf"/>
</dbReference>
<evidence type="ECO:0000256" key="4">
    <source>
        <dbReference type="ARBA" id="ARBA00022475"/>
    </source>
</evidence>
<dbReference type="NCBIfam" id="NF006630">
    <property type="entry name" value="PRK09200.1"/>
    <property type="match status" value="1"/>
</dbReference>
<dbReference type="InterPro" id="IPR027417">
    <property type="entry name" value="P-loop_NTPase"/>
</dbReference>
<comment type="caution">
    <text evidence="17">The sequence shown here is derived from an EMBL/GenBank/DDBJ whole genome shotgun (WGS) entry which is preliminary data.</text>
</comment>
<dbReference type="InterPro" id="IPR000185">
    <property type="entry name" value="SecA"/>
</dbReference>
<dbReference type="RefSeq" id="WP_058264639.1">
    <property type="nucleotide sequence ID" value="NZ_FMYN01000001.1"/>
</dbReference>
<accession>A0A0V8GIW5</accession>
<keyword evidence="6 12" id="KW-0547">Nucleotide-binding</keyword>
<dbReference type="EMBL" id="LNQL01000001">
    <property type="protein sequence ID" value="KSU50081.1"/>
    <property type="molecule type" value="Genomic_DNA"/>
</dbReference>
<dbReference type="NCBIfam" id="TIGR04397">
    <property type="entry name" value="SecA2_Bac_anthr"/>
    <property type="match status" value="1"/>
</dbReference>
<dbReference type="NCBIfam" id="TIGR00963">
    <property type="entry name" value="secA"/>
    <property type="match status" value="1"/>
</dbReference>
<name>A0A0V8GIW5_9BACL</name>
<dbReference type="GO" id="GO:0031522">
    <property type="term" value="C:cell envelope Sec protein transport complex"/>
    <property type="evidence" value="ECO:0007669"/>
    <property type="project" value="TreeGrafter"/>
</dbReference>
<dbReference type="GO" id="GO:0006605">
    <property type="term" value="P:protein targeting"/>
    <property type="evidence" value="ECO:0007669"/>
    <property type="project" value="UniProtKB-UniRule"/>
</dbReference>
<evidence type="ECO:0000256" key="9">
    <source>
        <dbReference type="ARBA" id="ARBA00022967"/>
    </source>
</evidence>
<feature type="binding site" evidence="12">
    <location>
        <position position="491"/>
    </location>
    <ligand>
        <name>ATP</name>
        <dbReference type="ChEBI" id="CHEBI:30616"/>
    </ligand>
</feature>
<evidence type="ECO:0000259" key="15">
    <source>
        <dbReference type="PROSITE" id="PS51194"/>
    </source>
</evidence>
<dbReference type="InterPro" id="IPR001650">
    <property type="entry name" value="Helicase_C-like"/>
</dbReference>
<dbReference type="InterPro" id="IPR014001">
    <property type="entry name" value="Helicase_ATP-bd"/>
</dbReference>
<evidence type="ECO:0000256" key="11">
    <source>
        <dbReference type="ARBA" id="ARBA00023136"/>
    </source>
</evidence>
<dbReference type="PROSITE" id="PS51194">
    <property type="entry name" value="HELICASE_CTER"/>
    <property type="match status" value="1"/>
</dbReference>
<dbReference type="Proteomes" id="UP000053797">
    <property type="component" value="Unassembled WGS sequence"/>
</dbReference>
<evidence type="ECO:0000256" key="8">
    <source>
        <dbReference type="ARBA" id="ARBA00022927"/>
    </source>
</evidence>
<keyword evidence="5 12" id="KW-0963">Cytoplasm</keyword>
<dbReference type="AlphaFoldDB" id="A0A0V8GIW5"/>
<dbReference type="CDD" id="cd17928">
    <property type="entry name" value="DEXDc_SecA"/>
    <property type="match status" value="1"/>
</dbReference>
<keyword evidence="9 12" id="KW-1278">Translocase</keyword>
<dbReference type="InterPro" id="IPR011116">
    <property type="entry name" value="SecA_Wing/Scaffold"/>
</dbReference>
<keyword evidence="7 12" id="KW-0067">ATP-binding</keyword>
<comment type="subcellular location">
    <subcellularLocation>
        <location evidence="12">Cell membrane</location>
        <topology evidence="12">Peripheral membrane protein</topology>
        <orientation evidence="12">Cytoplasmic side</orientation>
    </subcellularLocation>
    <subcellularLocation>
        <location evidence="12">Cytoplasm</location>
    </subcellularLocation>
    <subcellularLocation>
        <location evidence="1">Membrane</location>
        <topology evidence="1">Peripheral membrane protein</topology>
    </subcellularLocation>
    <text evidence="12">Distribution is 50-50.</text>
</comment>
<dbReference type="GO" id="GO:0065002">
    <property type="term" value="P:intracellular protein transmembrane transport"/>
    <property type="evidence" value="ECO:0007669"/>
    <property type="project" value="UniProtKB-UniRule"/>
</dbReference>
<dbReference type="Pfam" id="PF01043">
    <property type="entry name" value="SecA_PP_bind"/>
    <property type="match status" value="1"/>
</dbReference>
<dbReference type="SUPFAM" id="SSF81767">
    <property type="entry name" value="Pre-protein crosslinking domain of SecA"/>
    <property type="match status" value="1"/>
</dbReference>
<sequence>MLQLVKNTFNEQSKRLKNYMKIVKEINALESRYQAMTDDELKNQTIHLKERIEAGETIDQLKTEAFALVREASVRTLGMRHYDVQLIGGLALLDGHIAEMATGEGKTLVASLPSFTKALSGKGVHVITVNDYLARRDVDQIGEIHRFLGLTVGLNVPDLSPDEKRAAYGADITYGVGTEFGFDYLRDHLVNRKEDRVQRKHHFAIIDEVDSILIDEAKTPLIMAGKGSVHEGLQTVAKLIVSKFPTDAYEYDEEIKAVSLTDKGISIIEENFAIDNLFAAEHQVLYHYMVQALRAHVVMKRDVDYIVKDGKIELVDLFTGRIMEGRSLSDGLHQAIEAKEGIDITEENKTTAQVTIQHYFRMYELVSGMTGTAQTSRQELLKTYGMDVVQVPTNRPKLREDASDIIYATKEEKYEAVARATKEAHARRQPVLIGTTSIEQSFAVAEALDTHQLPYQILNAKTVDQETDIIREAGQHGRITIATNMAGRGTDITLDEIAKEAGGLFVIGTERHESVRIDNQLRGRSGRQGDPGKSQFIVSLEDDLVRRFAKDRLEKVLKKVKTSQHEPVTLKEAQALLSYAQETCEGTGYSIREELVKLDDVLHQHRLVIYAIRNQVLDAEDIQDMVLPMVERTIERIVDRYLSAELVPEEWPKEEFQFAMDELLNDEVPLPDDLEQPEEVKAYYVNIVSARREKWIEELKNPAVDELIRDQLLASIEEHWTEHLTTMNTLKEGIHLRSYGQEQPVRMYEKEGFEIFNYTIAEIEYPVAYVLQRLSEYIMLDEEIEEMELDV</sequence>
<gene>
    <name evidence="12 17" type="primary">secA</name>
    <name evidence="17" type="ORF">AS033_01530</name>
</gene>
<keyword evidence="11 12" id="KW-0472">Membrane</keyword>
<dbReference type="InterPro" id="IPR020937">
    <property type="entry name" value="SecA_CS"/>
</dbReference>
<evidence type="ECO:0000256" key="5">
    <source>
        <dbReference type="ARBA" id="ARBA00022490"/>
    </source>
</evidence>
<evidence type="ECO:0000256" key="12">
    <source>
        <dbReference type="HAMAP-Rule" id="MF_01382"/>
    </source>
</evidence>
<dbReference type="PROSITE" id="PS51196">
    <property type="entry name" value="SECA_MOTOR_DEAD"/>
    <property type="match status" value="1"/>
</dbReference>
<dbReference type="GO" id="GO:0005886">
    <property type="term" value="C:plasma membrane"/>
    <property type="evidence" value="ECO:0007669"/>
    <property type="project" value="UniProtKB-SubCell"/>
</dbReference>
<comment type="subunit">
    <text evidence="12">Monomer and homodimer. Part of the essential Sec protein translocation apparatus which comprises SecA, SecYEG and auxiliary proteins SecDF. Other proteins may also be involved.</text>
</comment>
<dbReference type="InterPro" id="IPR011130">
    <property type="entry name" value="SecA_preprotein_X-link_dom"/>
</dbReference>
<dbReference type="GO" id="GO:0043952">
    <property type="term" value="P:protein transport by the Sec complex"/>
    <property type="evidence" value="ECO:0007669"/>
    <property type="project" value="TreeGrafter"/>
</dbReference>
<dbReference type="PANTHER" id="PTHR30612:SF0">
    <property type="entry name" value="CHLOROPLAST PROTEIN-TRANSPORTING ATPASE"/>
    <property type="match status" value="1"/>
</dbReference>
<dbReference type="PRINTS" id="PR00906">
    <property type="entry name" value="SECA"/>
</dbReference>
<dbReference type="Gene3D" id="3.40.50.300">
    <property type="entry name" value="P-loop containing nucleotide triphosphate hydrolases"/>
    <property type="match status" value="3"/>
</dbReference>
<evidence type="ECO:0000313" key="17">
    <source>
        <dbReference type="EMBL" id="KSU50081.1"/>
    </source>
</evidence>
<feature type="domain" description="SecA family profile" evidence="16">
    <location>
        <begin position="1"/>
        <end position="569"/>
    </location>
</feature>
<evidence type="ECO:0000259" key="16">
    <source>
        <dbReference type="PROSITE" id="PS51196"/>
    </source>
</evidence>
<dbReference type="InterPro" id="IPR044722">
    <property type="entry name" value="SecA_SF2_C"/>
</dbReference>
<dbReference type="Pfam" id="PF21090">
    <property type="entry name" value="P-loop_SecA"/>
    <property type="match status" value="2"/>
</dbReference>
<keyword evidence="4 12" id="KW-1003">Cell membrane</keyword>
<keyword evidence="3 12" id="KW-0813">Transport</keyword>
<dbReference type="Gene3D" id="1.10.3060.10">
    <property type="entry name" value="Helical scaffold and wing domains of SecA"/>
    <property type="match status" value="1"/>
</dbReference>
<dbReference type="InterPro" id="IPR030908">
    <property type="entry name" value="SecA2_Bac_anthr"/>
</dbReference>
<dbReference type="SUPFAM" id="SSF52540">
    <property type="entry name" value="P-loop containing nucleoside triphosphate hydrolases"/>
    <property type="match status" value="2"/>
</dbReference>
<dbReference type="EC" id="7.4.2.8" evidence="12"/>
<comment type="function">
    <text evidence="12">Part of the Sec protein translocase complex. Interacts with the SecYEG preprotein conducting channel. Has a central role in coupling the hydrolysis of ATP to the transfer of proteins into and across the cell membrane, serving as an ATP-driven molecular motor driving the stepwise translocation of polypeptide chains across the membrane.</text>
</comment>
<reference evidence="17 18" key="1">
    <citation type="journal article" date="2015" name="Int. J. Syst. Evol. Microbiol.">
        <title>Exiguobacterium enclense sp. nov., isolated from sediment.</title>
        <authorList>
            <person name="Dastager S.G."/>
            <person name="Mawlankar R."/>
            <person name="Sonalkar V.V."/>
            <person name="Thorat M.N."/>
            <person name="Mual P."/>
            <person name="Verma A."/>
            <person name="Krishnamurthi S."/>
            <person name="Tang S.K."/>
            <person name="Li W.J."/>
        </authorList>
    </citation>
    <scope>NUCLEOTIDE SEQUENCE [LARGE SCALE GENOMIC DNA]</scope>
    <source>
        <strain evidence="17 18">NIO-1109</strain>
    </source>
</reference>
<proteinExistence type="inferred from homology"/>
<dbReference type="SUPFAM" id="SSF81886">
    <property type="entry name" value="Helical scaffold and wing domains of SecA"/>
    <property type="match status" value="1"/>
</dbReference>
<evidence type="ECO:0000256" key="2">
    <source>
        <dbReference type="ARBA" id="ARBA00007650"/>
    </source>
</evidence>
<dbReference type="PANTHER" id="PTHR30612">
    <property type="entry name" value="SECA INNER MEMBRANE COMPONENT OF SEC PROTEIN SECRETION SYSTEM"/>
    <property type="match status" value="1"/>
</dbReference>
<dbReference type="Pfam" id="PF07516">
    <property type="entry name" value="SecA_SW"/>
    <property type="match status" value="1"/>
</dbReference>